<reference evidence="1" key="1">
    <citation type="journal article" date="2001" name="Zhongguo Ji Sheng Chong Xue Yu Ji Sheng Chong Bing Za Zhi">
        <title>Spirometra erinaceieuropaei cytoplasmic antigens.</title>
        <authorList>
            <person name="Liu D.W."/>
            <person name="Zhu B."/>
            <person name="Wang X.B."/>
        </authorList>
    </citation>
    <scope>NUCLEOTIDE SEQUENCE</scope>
</reference>
<dbReference type="EMBL" id="AF418993">
    <property type="protein sequence ID" value="AAL18703.1"/>
    <property type="molecule type" value="mRNA"/>
</dbReference>
<organism evidence="1">
    <name type="scientific">Spirometra erinaceieuropaei</name>
    <name type="common">Tapeworm</name>
    <name type="synonym">Spirometra erinacei</name>
    <dbReference type="NCBI Taxonomy" id="99802"/>
    <lineage>
        <taxon>Eukaryota</taxon>
        <taxon>Metazoa</taxon>
        <taxon>Spiralia</taxon>
        <taxon>Lophotrochozoa</taxon>
        <taxon>Platyhelminthes</taxon>
        <taxon>Cestoda</taxon>
        <taxon>Eucestoda</taxon>
        <taxon>Diphyllobothriidea</taxon>
        <taxon>Diphyllobothriidae</taxon>
        <taxon>Spirometra</taxon>
    </lineage>
</organism>
<accession>Q95VA9</accession>
<dbReference type="AlphaFoldDB" id="Q95VA9"/>
<proteinExistence type="evidence at transcript level"/>
<evidence type="ECO:0000313" key="1">
    <source>
        <dbReference type="EMBL" id="AAL18703.1"/>
    </source>
</evidence>
<feature type="non-terminal residue" evidence="1">
    <location>
        <position position="1"/>
    </location>
</feature>
<sequence>GTCTGPWCCGGRHDIQLWYERGGTKSFVDDLMFCRGDVSIRATITLRGIESYPWYPDPRIQRLNGE</sequence>
<name>Q95VA9_SPIER</name>
<protein>
    <submittedName>
        <fullName evidence="1">Cytoplasmic antigen 1</fullName>
    </submittedName>
</protein>